<evidence type="ECO:0000313" key="1">
    <source>
        <dbReference type="EMBL" id="KAK3795749.1"/>
    </source>
</evidence>
<comment type="caution">
    <text evidence="1">The sequence shown here is derived from an EMBL/GenBank/DDBJ whole genome shotgun (WGS) entry which is preliminary data.</text>
</comment>
<proteinExistence type="predicted"/>
<dbReference type="AlphaFoldDB" id="A0AAE1E635"/>
<gene>
    <name evidence="1" type="ORF">RRG08_001176</name>
</gene>
<organism evidence="1 2">
    <name type="scientific">Elysia crispata</name>
    <name type="common">lettuce slug</name>
    <dbReference type="NCBI Taxonomy" id="231223"/>
    <lineage>
        <taxon>Eukaryota</taxon>
        <taxon>Metazoa</taxon>
        <taxon>Spiralia</taxon>
        <taxon>Lophotrochozoa</taxon>
        <taxon>Mollusca</taxon>
        <taxon>Gastropoda</taxon>
        <taxon>Heterobranchia</taxon>
        <taxon>Euthyneura</taxon>
        <taxon>Panpulmonata</taxon>
        <taxon>Sacoglossa</taxon>
        <taxon>Placobranchoidea</taxon>
        <taxon>Plakobranchidae</taxon>
        <taxon>Elysia</taxon>
    </lineage>
</organism>
<accession>A0AAE1E635</accession>
<reference evidence="1" key="1">
    <citation type="journal article" date="2023" name="G3 (Bethesda)">
        <title>A reference genome for the long-term kleptoplast-retaining sea slug Elysia crispata morphotype clarki.</title>
        <authorList>
            <person name="Eastman K.E."/>
            <person name="Pendleton A.L."/>
            <person name="Shaikh M.A."/>
            <person name="Suttiyut T."/>
            <person name="Ogas R."/>
            <person name="Tomko P."/>
            <person name="Gavelis G."/>
            <person name="Widhalm J.R."/>
            <person name="Wisecaver J.H."/>
        </authorList>
    </citation>
    <scope>NUCLEOTIDE SEQUENCE</scope>
    <source>
        <strain evidence="1">ECLA1</strain>
    </source>
</reference>
<evidence type="ECO:0000313" key="2">
    <source>
        <dbReference type="Proteomes" id="UP001283361"/>
    </source>
</evidence>
<name>A0AAE1E635_9GAST</name>
<dbReference type="Proteomes" id="UP001283361">
    <property type="component" value="Unassembled WGS sequence"/>
</dbReference>
<sequence length="40" mass="4718">MRQSLTSQVAAYGGLGLRIYGKYDRNRQSVFRIYFDDLMK</sequence>
<dbReference type="EMBL" id="JAWDGP010000997">
    <property type="protein sequence ID" value="KAK3795749.1"/>
    <property type="molecule type" value="Genomic_DNA"/>
</dbReference>
<keyword evidence="2" id="KW-1185">Reference proteome</keyword>
<feature type="non-terminal residue" evidence="1">
    <location>
        <position position="40"/>
    </location>
</feature>
<protein>
    <submittedName>
        <fullName evidence="1">Uncharacterized protein</fullName>
    </submittedName>
</protein>